<gene>
    <name evidence="1" type="ORF">POCTA_138.1.T1140090</name>
</gene>
<comment type="caution">
    <text evidence="1">The sequence shown here is derived from an EMBL/GenBank/DDBJ whole genome shotgun (WGS) entry which is preliminary data.</text>
</comment>
<name>A0A8S1X8R9_PAROT</name>
<evidence type="ECO:0000313" key="1">
    <source>
        <dbReference type="EMBL" id="CAD8197395.1"/>
    </source>
</evidence>
<dbReference type="EMBL" id="CAJJDP010000114">
    <property type="protein sequence ID" value="CAD8197395.1"/>
    <property type="molecule type" value="Genomic_DNA"/>
</dbReference>
<dbReference type="AlphaFoldDB" id="A0A8S1X8R9"/>
<evidence type="ECO:0000313" key="2">
    <source>
        <dbReference type="Proteomes" id="UP000683925"/>
    </source>
</evidence>
<protein>
    <submittedName>
        <fullName evidence="1">Uncharacterized protein</fullName>
    </submittedName>
</protein>
<accession>A0A8S1X8R9</accession>
<reference evidence="1" key="1">
    <citation type="submission" date="2021-01" db="EMBL/GenBank/DDBJ databases">
        <authorList>
            <consortium name="Genoscope - CEA"/>
            <person name="William W."/>
        </authorList>
    </citation>
    <scope>NUCLEOTIDE SEQUENCE</scope>
</reference>
<proteinExistence type="predicted"/>
<dbReference type="Proteomes" id="UP000683925">
    <property type="component" value="Unassembled WGS sequence"/>
</dbReference>
<keyword evidence="2" id="KW-1185">Reference proteome</keyword>
<sequence length="69" mass="8059">MRLQKEGEVQQKKYKEERVHAQLKQLSASLGRVDKYTTLRSFKHMISNDSVKTSLRVYIFAGLINRSDC</sequence>
<organism evidence="1 2">
    <name type="scientific">Paramecium octaurelia</name>
    <dbReference type="NCBI Taxonomy" id="43137"/>
    <lineage>
        <taxon>Eukaryota</taxon>
        <taxon>Sar</taxon>
        <taxon>Alveolata</taxon>
        <taxon>Ciliophora</taxon>
        <taxon>Intramacronucleata</taxon>
        <taxon>Oligohymenophorea</taxon>
        <taxon>Peniculida</taxon>
        <taxon>Parameciidae</taxon>
        <taxon>Paramecium</taxon>
    </lineage>
</organism>